<organism evidence="1 2">
    <name type="scientific">Salicibibacter kimchii</name>
    <dbReference type="NCBI Taxonomy" id="2099786"/>
    <lineage>
        <taxon>Bacteria</taxon>
        <taxon>Bacillati</taxon>
        <taxon>Bacillota</taxon>
        <taxon>Bacilli</taxon>
        <taxon>Bacillales</taxon>
        <taxon>Bacillaceae</taxon>
        <taxon>Salicibibacter</taxon>
    </lineage>
</organism>
<dbReference type="AlphaFoldDB" id="A0A345BUE4"/>
<accession>A0A345BUE4</accession>
<dbReference type="RefSeq" id="WP_114369795.1">
    <property type="nucleotide sequence ID" value="NZ_CP031092.1"/>
</dbReference>
<proteinExistence type="predicted"/>
<sequence>MTIEDLNMRISILKDAYQRNMVEPSVYKSKMDDLLRRRKSLTKRKMEREQHMEHTIDWMRQMLAN</sequence>
<evidence type="ECO:0000313" key="2">
    <source>
        <dbReference type="Proteomes" id="UP000252100"/>
    </source>
</evidence>
<dbReference type="Proteomes" id="UP000252100">
    <property type="component" value="Chromosome"/>
</dbReference>
<dbReference type="KEGG" id="rue:DT065_00105"/>
<keyword evidence="2" id="KW-1185">Reference proteome</keyword>
<evidence type="ECO:0000313" key="1">
    <source>
        <dbReference type="EMBL" id="AXF54575.1"/>
    </source>
</evidence>
<dbReference type="EMBL" id="CP031092">
    <property type="protein sequence ID" value="AXF54575.1"/>
    <property type="molecule type" value="Genomic_DNA"/>
</dbReference>
<reference evidence="1 2" key="1">
    <citation type="journal article" date="2018" name="J. Microbiol.">
        <title>Salicibibacter kimchii gen. nov., sp. nov., a moderately halophilic and alkalitolerant bacterium in the family Bacillaceae, isolated from kimchi.</title>
        <authorList>
            <person name="Jang J.Y."/>
            <person name="Oh Y.J."/>
            <person name="Lim S.K."/>
            <person name="Park H.K."/>
            <person name="Lee C."/>
            <person name="Kim J.Y."/>
            <person name="Lee M.A."/>
            <person name="Choi H.J."/>
        </authorList>
    </citation>
    <scope>NUCLEOTIDE SEQUENCE [LARGE SCALE GENOMIC DNA]</scope>
    <source>
        <strain evidence="1 2">NKC1-1</strain>
    </source>
</reference>
<gene>
    <name evidence="1" type="ORF">DT065_00105</name>
</gene>
<dbReference type="OrthoDB" id="2972094at2"/>
<name>A0A345BUE4_9BACI</name>
<protein>
    <submittedName>
        <fullName evidence="1">Uncharacterized protein</fullName>
    </submittedName>
</protein>